<proteinExistence type="predicted"/>
<dbReference type="EMBL" id="CP016634">
    <property type="protein sequence ID" value="ANY86753.1"/>
    <property type="molecule type" value="Genomic_DNA"/>
</dbReference>
<name>A0A1B2F3T5_PSEPU</name>
<accession>A0A1B2F3T5</accession>
<reference evidence="2" key="1">
    <citation type="submission" date="2016-07" db="EMBL/GenBank/DDBJ databases">
        <title>New class B carbapenemase carried by novel plasmid in Pseudomonas putida enviromental strain in eastern Amazonia.</title>
        <authorList>
            <person name="Souza C.O."/>
            <person name="Lima K.V."/>
            <person name="Brasiliense D.M."/>
            <person name="Perez-Chaparro P.J."/>
            <person name="Mamizuka E.M."/>
            <person name="Lima M.O."/>
            <person name="Lima L.N."/>
            <person name="McCulloch J.A."/>
        </authorList>
    </citation>
    <scope>NUCLEOTIDE SEQUENCE [LARGE SCALE GENOMIC DNA]</scope>
    <source>
        <strain evidence="2">IEC33019</strain>
    </source>
</reference>
<keyword evidence="1" id="KW-1133">Transmembrane helix</keyword>
<feature type="transmembrane region" description="Helical" evidence="1">
    <location>
        <begin position="279"/>
        <end position="300"/>
    </location>
</feature>
<evidence type="ECO:0000256" key="1">
    <source>
        <dbReference type="SAM" id="Phobius"/>
    </source>
</evidence>
<dbReference type="RefSeq" id="WP_099593189.1">
    <property type="nucleotide sequence ID" value="NZ_CP016634.1"/>
</dbReference>
<organism evidence="2">
    <name type="scientific">Pseudomonas putida</name>
    <name type="common">Arthrobacter siderocapsulatus</name>
    <dbReference type="NCBI Taxonomy" id="303"/>
    <lineage>
        <taxon>Bacteria</taxon>
        <taxon>Pseudomonadati</taxon>
        <taxon>Pseudomonadota</taxon>
        <taxon>Gammaproteobacteria</taxon>
        <taxon>Pseudomonadales</taxon>
        <taxon>Pseudomonadaceae</taxon>
        <taxon>Pseudomonas</taxon>
    </lineage>
</organism>
<feature type="transmembrane region" description="Helical" evidence="1">
    <location>
        <begin position="237"/>
        <end position="258"/>
    </location>
</feature>
<feature type="transmembrane region" description="Helical" evidence="1">
    <location>
        <begin position="103"/>
        <end position="132"/>
    </location>
</feature>
<gene>
    <name evidence="2" type="ORF">IEC33019_1184</name>
</gene>
<protein>
    <submittedName>
        <fullName evidence="2">Uncharacterized protein</fullName>
    </submittedName>
</protein>
<dbReference type="AlphaFoldDB" id="A0A1B2F3T5"/>
<keyword evidence="1" id="KW-0472">Membrane</keyword>
<feature type="transmembrane region" description="Helical" evidence="1">
    <location>
        <begin position="152"/>
        <end position="185"/>
    </location>
</feature>
<feature type="transmembrane region" description="Helical" evidence="1">
    <location>
        <begin position="306"/>
        <end position="329"/>
    </location>
</feature>
<feature type="transmembrane region" description="Helical" evidence="1">
    <location>
        <begin position="205"/>
        <end position="225"/>
    </location>
</feature>
<evidence type="ECO:0000313" key="2">
    <source>
        <dbReference type="EMBL" id="ANY86753.1"/>
    </source>
</evidence>
<sequence>MNDRGNLKFQIPAMQAAAYYNFGPLQVGNHLHVPAYGTQRMLNSRLGLDPRMYGKQGFAKIVGGNAVGAALAFGPQAVADARASGSIGEFFERSAYSQSGNAVAFEVGIAVTFILASMGLPISLVIILPFLISSATQSKSMIASHPHSVFNATRYGFLVIAVFFYLPCLYYKWWLTPATILTLLIFIKRGKCIYISDSYTHYCKYFVFQMILMFSLISGAITFATGTEQWNWQTGGLLSLLSLLSALITHHLVSQIKIKPSPYEIRDNRVHFTSRRTTTINAVFWSGISASCAGVLEPLFQEHPRIVLIGSVLFPSIVVLAAWRTLAGLAQLKSEEKRKGVRYTFSNLEEIQAIRARSWAARLFILLNDAISKPR</sequence>
<keyword evidence="1" id="KW-0812">Transmembrane</keyword>